<reference evidence="2 3" key="1">
    <citation type="submission" date="2018-11" db="EMBL/GenBank/DDBJ databases">
        <title>Genomic Encyclopedia of Type Strains, Phase IV (KMG-IV): sequencing the most valuable type-strain genomes for metagenomic binning, comparative biology and taxonomic classification.</title>
        <authorList>
            <person name="Goeker M."/>
        </authorList>
    </citation>
    <scope>NUCLEOTIDE SEQUENCE [LARGE SCALE GENOMIC DNA]</scope>
    <source>
        <strain evidence="2 3">DSM 5900</strain>
    </source>
</reference>
<organism evidence="2 3">
    <name type="scientific">Stella humosa</name>
    <dbReference type="NCBI Taxonomy" id="94"/>
    <lineage>
        <taxon>Bacteria</taxon>
        <taxon>Pseudomonadati</taxon>
        <taxon>Pseudomonadota</taxon>
        <taxon>Alphaproteobacteria</taxon>
        <taxon>Rhodospirillales</taxon>
        <taxon>Stellaceae</taxon>
        <taxon>Stella</taxon>
    </lineage>
</organism>
<name>A0A3N1KUS2_9PROT</name>
<evidence type="ECO:0000313" key="2">
    <source>
        <dbReference type="EMBL" id="ROP81095.1"/>
    </source>
</evidence>
<evidence type="ECO:0000256" key="1">
    <source>
        <dbReference type="SAM" id="MobiDB-lite"/>
    </source>
</evidence>
<comment type="caution">
    <text evidence="2">The sequence shown here is derived from an EMBL/GenBank/DDBJ whole genome shotgun (WGS) entry which is preliminary data.</text>
</comment>
<accession>A0A3N1KUS2</accession>
<protein>
    <submittedName>
        <fullName evidence="2">Surface antigen</fullName>
    </submittedName>
</protein>
<dbReference type="OrthoDB" id="5402098at2"/>
<evidence type="ECO:0000313" key="3">
    <source>
        <dbReference type="Proteomes" id="UP000278222"/>
    </source>
</evidence>
<dbReference type="EMBL" id="RJKX01000019">
    <property type="protein sequence ID" value="ROP81095.1"/>
    <property type="molecule type" value="Genomic_DNA"/>
</dbReference>
<sequence length="156" mass="15698">MRRLGGGARHRGRMTLVLLLALGACDGGEKPGAAPTARTAVSGAAAPGTAPLLAIFGAAPAAPALGEGDRQQVQAAERRAFAVAAGQPVHWQNPRTGAFGEIVALGPAERRQGQLCRSFRHKVLVAGRSQEATGTACARAERAGGESSGANAGQQG</sequence>
<dbReference type="Proteomes" id="UP000278222">
    <property type="component" value="Unassembled WGS sequence"/>
</dbReference>
<keyword evidence="3" id="KW-1185">Reference proteome</keyword>
<dbReference type="AlphaFoldDB" id="A0A3N1KUS2"/>
<feature type="region of interest" description="Disordered" evidence="1">
    <location>
        <begin position="129"/>
        <end position="156"/>
    </location>
</feature>
<gene>
    <name evidence="2" type="ORF">EDC65_5430</name>
</gene>
<dbReference type="PROSITE" id="PS51257">
    <property type="entry name" value="PROKAR_LIPOPROTEIN"/>
    <property type="match status" value="1"/>
</dbReference>
<proteinExistence type="predicted"/>